<dbReference type="InParanoid" id="A0A194XHG7"/>
<evidence type="ECO:0000313" key="2">
    <source>
        <dbReference type="EMBL" id="KUJ19212.1"/>
    </source>
</evidence>
<organism evidence="2 3">
    <name type="scientific">Mollisia scopiformis</name>
    <name type="common">Conifer needle endophyte fungus</name>
    <name type="synonym">Phialocephala scopiformis</name>
    <dbReference type="NCBI Taxonomy" id="149040"/>
    <lineage>
        <taxon>Eukaryota</taxon>
        <taxon>Fungi</taxon>
        <taxon>Dikarya</taxon>
        <taxon>Ascomycota</taxon>
        <taxon>Pezizomycotina</taxon>
        <taxon>Leotiomycetes</taxon>
        <taxon>Helotiales</taxon>
        <taxon>Mollisiaceae</taxon>
        <taxon>Mollisia</taxon>
    </lineage>
</organism>
<proteinExistence type="predicted"/>
<dbReference type="RefSeq" id="XP_018073567.1">
    <property type="nucleotide sequence ID" value="XM_018207843.1"/>
</dbReference>
<dbReference type="AlphaFoldDB" id="A0A194XHG7"/>
<feature type="region of interest" description="Disordered" evidence="1">
    <location>
        <begin position="1"/>
        <end position="90"/>
    </location>
</feature>
<evidence type="ECO:0000256" key="1">
    <source>
        <dbReference type="SAM" id="MobiDB-lite"/>
    </source>
</evidence>
<dbReference type="Proteomes" id="UP000070700">
    <property type="component" value="Unassembled WGS sequence"/>
</dbReference>
<accession>A0A194XHG7</accession>
<feature type="compositionally biased region" description="Pro residues" evidence="1">
    <location>
        <begin position="51"/>
        <end position="60"/>
    </location>
</feature>
<evidence type="ECO:0000313" key="3">
    <source>
        <dbReference type="Proteomes" id="UP000070700"/>
    </source>
</evidence>
<feature type="compositionally biased region" description="Basic residues" evidence="1">
    <location>
        <begin position="66"/>
        <end position="79"/>
    </location>
</feature>
<dbReference type="KEGG" id="psco:LY89DRAFT_484355"/>
<feature type="compositionally biased region" description="Pro residues" evidence="1">
    <location>
        <begin position="24"/>
        <end position="40"/>
    </location>
</feature>
<sequence>MQHPSLPPARSHPTVPQEPLYPSQRPPTHPFVMKPPPNPLPRCTTSKQYKTPPPPPPRPPTLSVMKRTHSPVRPVRHTTSRYAPQNNIKKPLATFPRPRLLGHKLQPAQGVSGLLSTCVLIGAGPAIAVREKVSVRLVFGKRVREP</sequence>
<name>A0A194XHG7_MOLSC</name>
<protein>
    <submittedName>
        <fullName evidence="2">Uncharacterized protein</fullName>
    </submittedName>
</protein>
<gene>
    <name evidence="2" type="ORF">LY89DRAFT_484355</name>
</gene>
<reference evidence="2 3" key="1">
    <citation type="submission" date="2015-10" db="EMBL/GenBank/DDBJ databases">
        <title>Full genome of DAOMC 229536 Phialocephala scopiformis, a fungal endophyte of spruce producing the potent anti-insectan compound rugulosin.</title>
        <authorList>
            <consortium name="DOE Joint Genome Institute"/>
            <person name="Walker A.K."/>
            <person name="Frasz S.L."/>
            <person name="Seifert K.A."/>
            <person name="Miller J.D."/>
            <person name="Mondo S.J."/>
            <person name="Labutti K."/>
            <person name="Lipzen A."/>
            <person name="Dockter R."/>
            <person name="Kennedy M."/>
            <person name="Grigoriev I.V."/>
            <person name="Spatafora J.W."/>
        </authorList>
    </citation>
    <scope>NUCLEOTIDE SEQUENCE [LARGE SCALE GENOMIC DNA]</scope>
    <source>
        <strain evidence="2 3">CBS 120377</strain>
    </source>
</reference>
<dbReference type="EMBL" id="KQ947411">
    <property type="protein sequence ID" value="KUJ19212.1"/>
    <property type="molecule type" value="Genomic_DNA"/>
</dbReference>
<keyword evidence="3" id="KW-1185">Reference proteome</keyword>
<dbReference type="GeneID" id="28817569"/>